<reference evidence="2" key="2">
    <citation type="journal article" date="2021" name="Genome Biol. Evol.">
        <title>Developing a high-quality reference genome for a parasitic bivalve with doubly uniparental inheritance (Bivalvia: Unionida).</title>
        <authorList>
            <person name="Smith C.H."/>
        </authorList>
    </citation>
    <scope>NUCLEOTIDE SEQUENCE</scope>
    <source>
        <strain evidence="2">CHS0354</strain>
        <tissue evidence="2">Mantle</tissue>
    </source>
</reference>
<comment type="caution">
    <text evidence="2">The sequence shown here is derived from an EMBL/GenBank/DDBJ whole genome shotgun (WGS) entry which is preliminary data.</text>
</comment>
<feature type="region of interest" description="Disordered" evidence="1">
    <location>
        <begin position="46"/>
        <end position="131"/>
    </location>
</feature>
<accession>A0AAE0RZ37</accession>
<evidence type="ECO:0000313" key="2">
    <source>
        <dbReference type="EMBL" id="KAK3582173.1"/>
    </source>
</evidence>
<protein>
    <submittedName>
        <fullName evidence="2">Uncharacterized protein</fullName>
    </submittedName>
</protein>
<proteinExistence type="predicted"/>
<name>A0AAE0RZ37_9BIVA</name>
<sequence length="342" mass="36825">MSTTLITNNPLITDQTSNKASFGLFFCASGIGSSTMLGWVSAIPNGSDTKPNGSDTKPNGSDTKPNGSDTKPNGSDTKPNGSDTKPNGSDTKPNGSDTKPNGSDTKPNGSDTKPNGSDTKPNGSDTKPNGFNVEKKKMIKTNLLHIPLADFLHLAGEIITKMTENASLFPNLPVQLKQVTAERDAFRDVFNSSEHVGRTGELHNTRKALEESLRKNGKYVNDIANGNEEILEKSGYPLAKEPSPHGDIPAPTEAGVSLNPDGGFDIWATLVDKRYNGVLFAFTEVSNPDDDPATWRTHYAPIPDTTIRSGYTKGKEYKFAVTFLGSSETLHWFKLSKTLFAS</sequence>
<evidence type="ECO:0000313" key="3">
    <source>
        <dbReference type="Proteomes" id="UP001195483"/>
    </source>
</evidence>
<keyword evidence="3" id="KW-1185">Reference proteome</keyword>
<dbReference type="EMBL" id="JAEAOA010001427">
    <property type="protein sequence ID" value="KAK3582173.1"/>
    <property type="molecule type" value="Genomic_DNA"/>
</dbReference>
<reference evidence="2" key="3">
    <citation type="submission" date="2023-05" db="EMBL/GenBank/DDBJ databases">
        <authorList>
            <person name="Smith C.H."/>
        </authorList>
    </citation>
    <scope>NUCLEOTIDE SEQUENCE</scope>
    <source>
        <strain evidence="2">CHS0354</strain>
        <tissue evidence="2">Mantle</tissue>
    </source>
</reference>
<reference evidence="2" key="1">
    <citation type="journal article" date="2021" name="Genome Biol. Evol.">
        <title>A High-Quality Reference Genome for a Parasitic Bivalve with Doubly Uniparental Inheritance (Bivalvia: Unionida).</title>
        <authorList>
            <person name="Smith C.H."/>
        </authorList>
    </citation>
    <scope>NUCLEOTIDE SEQUENCE</scope>
    <source>
        <strain evidence="2">CHS0354</strain>
    </source>
</reference>
<dbReference type="Proteomes" id="UP001195483">
    <property type="component" value="Unassembled WGS sequence"/>
</dbReference>
<gene>
    <name evidence="2" type="ORF">CHS0354_023707</name>
</gene>
<feature type="compositionally biased region" description="Polar residues" evidence="1">
    <location>
        <begin position="46"/>
        <end position="129"/>
    </location>
</feature>
<dbReference type="PANTHER" id="PTHR35378:SF2">
    <property type="entry name" value="MUCIN-5AC-LIKE"/>
    <property type="match status" value="1"/>
</dbReference>
<dbReference type="PANTHER" id="PTHR35378">
    <property type="entry name" value="UNNAMED PRODUCT"/>
    <property type="match status" value="1"/>
</dbReference>
<evidence type="ECO:0000256" key="1">
    <source>
        <dbReference type="SAM" id="MobiDB-lite"/>
    </source>
</evidence>
<dbReference type="AlphaFoldDB" id="A0AAE0RZ37"/>
<organism evidence="2 3">
    <name type="scientific">Potamilus streckersoni</name>
    <dbReference type="NCBI Taxonomy" id="2493646"/>
    <lineage>
        <taxon>Eukaryota</taxon>
        <taxon>Metazoa</taxon>
        <taxon>Spiralia</taxon>
        <taxon>Lophotrochozoa</taxon>
        <taxon>Mollusca</taxon>
        <taxon>Bivalvia</taxon>
        <taxon>Autobranchia</taxon>
        <taxon>Heteroconchia</taxon>
        <taxon>Palaeoheterodonta</taxon>
        <taxon>Unionida</taxon>
        <taxon>Unionoidea</taxon>
        <taxon>Unionidae</taxon>
        <taxon>Ambleminae</taxon>
        <taxon>Lampsilini</taxon>
        <taxon>Potamilus</taxon>
    </lineage>
</organism>